<reference evidence="10 11" key="1">
    <citation type="submission" date="2020-02" db="EMBL/GenBank/DDBJ databases">
        <authorList>
            <person name="Hogendoorn C."/>
        </authorList>
    </citation>
    <scope>NUCLEOTIDE SEQUENCE [LARGE SCALE GENOMIC DNA]</scope>
    <source>
        <strain evidence="10">R501</strain>
    </source>
</reference>
<feature type="transmembrane region" description="Helical" evidence="8">
    <location>
        <begin position="154"/>
        <end position="175"/>
    </location>
</feature>
<dbReference type="GO" id="GO:0005886">
    <property type="term" value="C:plasma membrane"/>
    <property type="evidence" value="ECO:0007669"/>
    <property type="project" value="UniProtKB-SubCell"/>
</dbReference>
<keyword evidence="10" id="KW-0456">Lyase</keyword>
<dbReference type="Proteomes" id="UP000503399">
    <property type="component" value="Chromosome"/>
</dbReference>
<feature type="transmembrane region" description="Helical" evidence="8">
    <location>
        <begin position="664"/>
        <end position="686"/>
    </location>
</feature>
<name>A0A6F8ZCE8_9FIRM</name>
<feature type="transmembrane region" description="Helical" evidence="8">
    <location>
        <begin position="72"/>
        <end position="94"/>
    </location>
</feature>
<protein>
    <submittedName>
        <fullName evidence="10">Hydrogenase-4 component B / Formate hydrogenlyase subunit 3</fullName>
        <ecNumber evidence="10">1.-.-.-</ecNumber>
    </submittedName>
</protein>
<dbReference type="PANTHER" id="PTHR42682">
    <property type="entry name" value="HYDROGENASE-4 COMPONENT F"/>
    <property type="match status" value="1"/>
</dbReference>
<evidence type="ECO:0000256" key="6">
    <source>
        <dbReference type="ARBA" id="ARBA00023136"/>
    </source>
</evidence>
<dbReference type="GO" id="GO:0016491">
    <property type="term" value="F:oxidoreductase activity"/>
    <property type="evidence" value="ECO:0007669"/>
    <property type="project" value="UniProtKB-KW"/>
</dbReference>
<feature type="transmembrane region" description="Helical" evidence="8">
    <location>
        <begin position="421"/>
        <end position="442"/>
    </location>
</feature>
<dbReference type="InterPro" id="IPR001750">
    <property type="entry name" value="ND/Mrp_TM"/>
</dbReference>
<comment type="subcellular location">
    <subcellularLocation>
        <location evidence="1">Cell membrane</location>
        <topology evidence="1">Multi-pass membrane protein</topology>
    </subcellularLocation>
    <subcellularLocation>
        <location evidence="7">Membrane</location>
        <topology evidence="7">Multi-pass membrane protein</topology>
    </subcellularLocation>
</comment>
<proteinExistence type="predicted"/>
<keyword evidence="11" id="KW-1185">Reference proteome</keyword>
<feature type="transmembrane region" description="Helical" evidence="8">
    <location>
        <begin position="101"/>
        <end position="119"/>
    </location>
</feature>
<gene>
    <name evidence="10" type="ORF">R50_0032</name>
</gene>
<keyword evidence="6 8" id="KW-0472">Membrane</keyword>
<dbReference type="GO" id="GO:0016829">
    <property type="term" value="F:lyase activity"/>
    <property type="evidence" value="ECO:0007669"/>
    <property type="project" value="UniProtKB-KW"/>
</dbReference>
<keyword evidence="5 10" id="KW-0560">Oxidoreductase</keyword>
<feature type="domain" description="NADH:quinone oxidoreductase/Mrp antiporter transmembrane" evidence="9">
    <location>
        <begin position="124"/>
        <end position="410"/>
    </location>
</feature>
<feature type="transmembrane region" description="Helical" evidence="8">
    <location>
        <begin position="553"/>
        <end position="572"/>
    </location>
</feature>
<evidence type="ECO:0000256" key="7">
    <source>
        <dbReference type="RuleBase" id="RU000320"/>
    </source>
</evidence>
<dbReference type="PANTHER" id="PTHR42682:SF3">
    <property type="entry name" value="FORMATE HYDROGENLYASE SUBUNIT 3-RELATED"/>
    <property type="match status" value="1"/>
</dbReference>
<keyword evidence="4 8" id="KW-1133">Transmembrane helix</keyword>
<feature type="transmembrane region" description="Helical" evidence="8">
    <location>
        <begin position="299"/>
        <end position="324"/>
    </location>
</feature>
<sequence>MTAGMVMGLWGLFLALSLGVGAAGGRRLLPTAVALGGAGLAGEGVLLAAGQLLPSRVALPAPFPALHWGPGLVGAGVWGAVGGGLFLAAGLWLLQTEGGVAVAWALIPLEAAVGAYLLSDDGWSLLASWELVSTLAYLGLVTSRTQAKVLRVGWVLLALSEFGGVLLLGALLLLMPAPAHGHLEAGFTTLARVGAGLSPGLRLTLALAVLLAFGVKAGLFPVMVWMPMAEPEAPGVVAGLFSGLLSPLALVGLVSTWRLLGPLGGAWGQAWGWTLVVLGVAGALSAALYGMLERDVKRVLAYSTLEVLGVAFAGLGTGLLTAQAGNPVAAALAADGAWVLLLTHAGAKFVLFVLGDEVAGRLGRRLDRLGGVTRVAPGRGALALLGVLALAAVPPTGGFVGEWMVFEGILMPLHADPVRHLLLMAAGAGLALATALGVTLYLRWYGWTFLGPRWAWRTEAPPAFPPLGGLRGTGLGLAALPVLIAGPGIPWLLPVVEHGFTWWRSAAPVLIAPTLVRPASAAPLVAIGANLVPAPGAAGTVFFPAAFSVGDPYVLFWVAVALFAVVVGMRRVTGRHRVRRVPAWTGGALPAGPPFVFSAEGMVHPLRLAFAAFFGLRRWREERDEARYYRHTVVYRLEAHVYAPLVRAARALARVLRSVQSGDVNWYLGLLLVAVTGALLAFNLGWLP</sequence>
<evidence type="ECO:0000256" key="1">
    <source>
        <dbReference type="ARBA" id="ARBA00004651"/>
    </source>
</evidence>
<evidence type="ECO:0000313" key="10">
    <source>
        <dbReference type="EMBL" id="CAB1127538.1"/>
    </source>
</evidence>
<feature type="transmembrane region" description="Helical" evidence="8">
    <location>
        <begin position="270"/>
        <end position="292"/>
    </location>
</feature>
<keyword evidence="3 7" id="KW-0812">Transmembrane</keyword>
<evidence type="ECO:0000259" key="9">
    <source>
        <dbReference type="Pfam" id="PF00361"/>
    </source>
</evidence>
<feature type="transmembrane region" description="Helical" evidence="8">
    <location>
        <begin position="203"/>
        <end position="224"/>
    </location>
</feature>
<dbReference type="AlphaFoldDB" id="A0A6F8ZCE8"/>
<evidence type="ECO:0000256" key="3">
    <source>
        <dbReference type="ARBA" id="ARBA00022692"/>
    </source>
</evidence>
<feature type="transmembrane region" description="Helical" evidence="8">
    <location>
        <begin position="125"/>
        <end position="142"/>
    </location>
</feature>
<evidence type="ECO:0000256" key="2">
    <source>
        <dbReference type="ARBA" id="ARBA00022475"/>
    </source>
</evidence>
<feature type="transmembrane region" description="Helical" evidence="8">
    <location>
        <begin position="524"/>
        <end position="547"/>
    </location>
</feature>
<evidence type="ECO:0000256" key="8">
    <source>
        <dbReference type="SAM" id="Phobius"/>
    </source>
</evidence>
<accession>A0A6F8ZCE8</accession>
<dbReference type="InterPro" id="IPR052175">
    <property type="entry name" value="ComplexI-like_HydComp"/>
</dbReference>
<feature type="transmembrane region" description="Helical" evidence="8">
    <location>
        <begin position="380"/>
        <end position="401"/>
    </location>
</feature>
<feature type="transmembrane region" description="Helical" evidence="8">
    <location>
        <begin position="336"/>
        <end position="359"/>
    </location>
</feature>
<dbReference type="EC" id="1.-.-.-" evidence="10"/>
<evidence type="ECO:0000256" key="4">
    <source>
        <dbReference type="ARBA" id="ARBA00022989"/>
    </source>
</evidence>
<dbReference type="KEGG" id="hfv:R50_0032"/>
<keyword evidence="2" id="KW-1003">Cell membrane</keyword>
<dbReference type="EMBL" id="LR778114">
    <property type="protein sequence ID" value="CAB1127538.1"/>
    <property type="molecule type" value="Genomic_DNA"/>
</dbReference>
<evidence type="ECO:0000256" key="5">
    <source>
        <dbReference type="ARBA" id="ARBA00023002"/>
    </source>
</evidence>
<organism evidence="10 11">
    <name type="scientific">Candidatus Hydrogenisulfobacillus filiaventi</name>
    <dbReference type="NCBI Taxonomy" id="2707344"/>
    <lineage>
        <taxon>Bacteria</taxon>
        <taxon>Bacillati</taxon>
        <taxon>Bacillota</taxon>
        <taxon>Clostridia</taxon>
        <taxon>Eubacteriales</taxon>
        <taxon>Clostridiales Family XVII. Incertae Sedis</taxon>
        <taxon>Candidatus Hydrogenisulfobacillus</taxon>
    </lineage>
</organism>
<feature type="transmembrane region" description="Helical" evidence="8">
    <location>
        <begin position="236"/>
        <end position="258"/>
    </location>
</feature>
<dbReference type="Pfam" id="PF00361">
    <property type="entry name" value="Proton_antipo_M"/>
    <property type="match status" value="1"/>
</dbReference>
<evidence type="ECO:0000313" key="11">
    <source>
        <dbReference type="Proteomes" id="UP000503399"/>
    </source>
</evidence>